<dbReference type="Gramene" id="Kaladp0053s0231.1.v1.1">
    <property type="protein sequence ID" value="Kaladp0053s0231.1.v1.1.CDS.1"/>
    <property type="gene ID" value="Kaladp0053s0231.v1.1"/>
</dbReference>
<proteinExistence type="predicted"/>
<accession>A0A7N0U3W9</accession>
<reference evidence="1" key="1">
    <citation type="submission" date="2021-01" db="UniProtKB">
        <authorList>
            <consortium name="EnsemblPlants"/>
        </authorList>
    </citation>
    <scope>IDENTIFICATION</scope>
</reference>
<organism evidence="1 2">
    <name type="scientific">Kalanchoe fedtschenkoi</name>
    <name type="common">Lavender scallops</name>
    <name type="synonym">South American air plant</name>
    <dbReference type="NCBI Taxonomy" id="63787"/>
    <lineage>
        <taxon>Eukaryota</taxon>
        <taxon>Viridiplantae</taxon>
        <taxon>Streptophyta</taxon>
        <taxon>Embryophyta</taxon>
        <taxon>Tracheophyta</taxon>
        <taxon>Spermatophyta</taxon>
        <taxon>Magnoliopsida</taxon>
        <taxon>eudicotyledons</taxon>
        <taxon>Gunneridae</taxon>
        <taxon>Pentapetalae</taxon>
        <taxon>Saxifragales</taxon>
        <taxon>Crassulaceae</taxon>
        <taxon>Kalanchoe</taxon>
    </lineage>
</organism>
<protein>
    <submittedName>
        <fullName evidence="1">Uncharacterized protein</fullName>
    </submittedName>
</protein>
<evidence type="ECO:0000313" key="1">
    <source>
        <dbReference type="EnsemblPlants" id="Kaladp0053s0231.1.v1.1.CDS.1"/>
    </source>
</evidence>
<name>A0A7N0U3W9_KALFE</name>
<keyword evidence="2" id="KW-1185">Reference proteome</keyword>
<dbReference type="EnsemblPlants" id="Kaladp0053s0231.1.v1.1">
    <property type="protein sequence ID" value="Kaladp0053s0231.1.v1.1.CDS.1"/>
    <property type="gene ID" value="Kaladp0053s0231.v1.1"/>
</dbReference>
<dbReference type="Proteomes" id="UP000594263">
    <property type="component" value="Unplaced"/>
</dbReference>
<evidence type="ECO:0000313" key="2">
    <source>
        <dbReference type="Proteomes" id="UP000594263"/>
    </source>
</evidence>
<dbReference type="AlphaFoldDB" id="A0A7N0U3W9"/>
<sequence length="52" mass="6034">MVVSGFGYIRSVLLFHRPFHLSILNTSWRYGIWMLMCGLICTRKCGLIKTVD</sequence>